<evidence type="ECO:0000313" key="3">
    <source>
        <dbReference type="Proteomes" id="UP000235649"/>
    </source>
</evidence>
<name>A0A2N7AU76_9LACO</name>
<keyword evidence="3" id="KW-1185">Reference proteome</keyword>
<keyword evidence="1" id="KW-0472">Membrane</keyword>
<dbReference type="EMBL" id="NIPR01000021">
    <property type="protein sequence ID" value="PMD70334.1"/>
    <property type="molecule type" value="Genomic_DNA"/>
</dbReference>
<protein>
    <recommendedName>
        <fullName evidence="4">DUF1056 domain-containing protein</fullName>
    </recommendedName>
</protein>
<accession>A0A2N7AU76</accession>
<dbReference type="Proteomes" id="UP000235649">
    <property type="component" value="Unassembled WGS sequence"/>
</dbReference>
<reference evidence="2 3" key="1">
    <citation type="submission" date="2017-05" db="EMBL/GenBank/DDBJ databases">
        <title>Lactobacillus nurukis nov., sp. nov., isolated from nuruk.</title>
        <authorList>
            <person name="Kim S.-J."/>
        </authorList>
    </citation>
    <scope>NUCLEOTIDE SEQUENCE [LARGE SCALE GENOMIC DNA]</scope>
    <source>
        <strain evidence="2 3">SYF10-1a</strain>
    </source>
</reference>
<evidence type="ECO:0000313" key="2">
    <source>
        <dbReference type="EMBL" id="PMD70334.1"/>
    </source>
</evidence>
<evidence type="ECO:0008006" key="4">
    <source>
        <dbReference type="Google" id="ProtNLM"/>
    </source>
</evidence>
<feature type="transmembrane region" description="Helical" evidence="1">
    <location>
        <begin position="9"/>
        <end position="32"/>
    </location>
</feature>
<organism evidence="2 3">
    <name type="scientific">Companilactobacillus nuruki</name>
    <dbReference type="NCBI Taxonomy" id="1993540"/>
    <lineage>
        <taxon>Bacteria</taxon>
        <taxon>Bacillati</taxon>
        <taxon>Bacillota</taxon>
        <taxon>Bacilli</taxon>
        <taxon>Lactobacillales</taxon>
        <taxon>Lactobacillaceae</taxon>
        <taxon>Companilactobacillus</taxon>
    </lineage>
</organism>
<dbReference type="AlphaFoldDB" id="A0A2N7AU76"/>
<comment type="caution">
    <text evidence="2">The sequence shown here is derived from an EMBL/GenBank/DDBJ whole genome shotgun (WGS) entry which is preliminary data.</text>
</comment>
<sequence>MDLQKINQIFWRSINMVDIILLISLIGIWIGAICGIDWLTFSALLLNSVVFIISMVAGKEKR</sequence>
<proteinExistence type="predicted"/>
<evidence type="ECO:0000256" key="1">
    <source>
        <dbReference type="SAM" id="Phobius"/>
    </source>
</evidence>
<feature type="transmembrane region" description="Helical" evidence="1">
    <location>
        <begin position="38"/>
        <end position="58"/>
    </location>
</feature>
<gene>
    <name evidence="2" type="ORF">CBP76_06810</name>
</gene>
<keyword evidence="1" id="KW-0812">Transmembrane</keyword>
<keyword evidence="1" id="KW-1133">Transmembrane helix</keyword>
<dbReference type="RefSeq" id="WP_102196180.1">
    <property type="nucleotide sequence ID" value="NZ_NIPR01000021.1"/>
</dbReference>